<keyword evidence="1" id="KW-0175">Coiled coil</keyword>
<evidence type="ECO:0000313" key="3">
    <source>
        <dbReference type="EMBL" id="KAH7357759.1"/>
    </source>
</evidence>
<sequence>MAEPVPEGERTTKYFAPKNKNCTYCGQNFTSSSLGRHLDLWIRPVNPRAPDGVHDVDEIRRTRGSVTRRQMTMKRPSTNSLRSVSTPATTPVPVRLRRSSARTSAARKALPEAPVPVNAKSPAPVLPRDGEYAVDSKLNRWPFSPGFEVTGVLNNIPHRTPEVSHAAESTDAAQDIPARPDLQRQVSRQMLQKAQLDVKQRLTDTMDTARAAELALRELISSWRAAKVQIDSNSMPFDFDPLSLDFPALTLRCLQPPPTLFSSTQHPTSTSWSVQYPGRREFEALKAFFEEHFSQWKATCAAATTASMEELLYPPKKGPLSNAKEAVKKSQKQAEIAARQVSEHLESAYTVWSALPEQRQNELWVLELARSVGRRQKEMESMKETQHKLQQEVSNLKSQVEQLSRLQQPREFKLMAPTTIPFDPELVNHVLRTGLKSGHKGVGFEMEDKQLDLSEIVSRSIERWKSVITSTRATTGGMGAQRPLGQTPNATPTATPTPLHAPQHRQPTAAQMQETPTQEPPTPQAATTVHRRSTNTSATGMSERGASLTTGPSSVQSSEHDADGDADADAAADEEADNDDDDDGDDDADGDMDADMDADGDADGDVDISGMEQDDSFSMMNTPPAKASHPQHHMATLDVPRTRQPMQHHVPDDGQQQYMLQSNMPDTSHMNMARSMPNLQAAMQTLHSNDMGLVMGVRTDHMYLD</sequence>
<protein>
    <submittedName>
        <fullName evidence="3">Uncharacterized protein</fullName>
    </submittedName>
</protein>
<feature type="compositionally biased region" description="Acidic residues" evidence="2">
    <location>
        <begin position="564"/>
        <end position="606"/>
    </location>
</feature>
<feature type="compositionally biased region" description="Polar residues" evidence="2">
    <location>
        <begin position="66"/>
        <end position="89"/>
    </location>
</feature>
<gene>
    <name evidence="3" type="ORF">B0T11DRAFT_96197</name>
</gene>
<comment type="caution">
    <text evidence="3">The sequence shown here is derived from an EMBL/GenBank/DDBJ whole genome shotgun (WGS) entry which is preliminary data.</text>
</comment>
<feature type="compositionally biased region" description="Low complexity" evidence="2">
    <location>
        <begin position="487"/>
        <end position="501"/>
    </location>
</feature>
<accession>A0A8K0TB54</accession>
<proteinExistence type="predicted"/>
<evidence type="ECO:0000313" key="4">
    <source>
        <dbReference type="Proteomes" id="UP000813385"/>
    </source>
</evidence>
<feature type="compositionally biased region" description="Polar residues" evidence="2">
    <location>
        <begin position="547"/>
        <end position="557"/>
    </location>
</feature>
<evidence type="ECO:0000256" key="2">
    <source>
        <dbReference type="SAM" id="MobiDB-lite"/>
    </source>
</evidence>
<feature type="region of interest" description="Disordered" evidence="2">
    <location>
        <begin position="470"/>
        <end position="633"/>
    </location>
</feature>
<feature type="region of interest" description="Disordered" evidence="2">
    <location>
        <begin position="66"/>
        <end position="100"/>
    </location>
</feature>
<reference evidence="3" key="1">
    <citation type="journal article" date="2021" name="Nat. Commun.">
        <title>Genetic determinants of endophytism in the Arabidopsis root mycobiome.</title>
        <authorList>
            <person name="Mesny F."/>
            <person name="Miyauchi S."/>
            <person name="Thiergart T."/>
            <person name="Pickel B."/>
            <person name="Atanasova L."/>
            <person name="Karlsson M."/>
            <person name="Huettel B."/>
            <person name="Barry K.W."/>
            <person name="Haridas S."/>
            <person name="Chen C."/>
            <person name="Bauer D."/>
            <person name="Andreopoulos W."/>
            <person name="Pangilinan J."/>
            <person name="LaButti K."/>
            <person name="Riley R."/>
            <person name="Lipzen A."/>
            <person name="Clum A."/>
            <person name="Drula E."/>
            <person name="Henrissat B."/>
            <person name="Kohler A."/>
            <person name="Grigoriev I.V."/>
            <person name="Martin F.M."/>
            <person name="Hacquard S."/>
        </authorList>
    </citation>
    <scope>NUCLEOTIDE SEQUENCE</scope>
    <source>
        <strain evidence="3">MPI-CAGE-AT-0016</strain>
    </source>
</reference>
<dbReference type="AlphaFoldDB" id="A0A8K0TB54"/>
<name>A0A8K0TB54_9PEZI</name>
<evidence type="ECO:0000256" key="1">
    <source>
        <dbReference type="SAM" id="Coils"/>
    </source>
</evidence>
<keyword evidence="4" id="KW-1185">Reference proteome</keyword>
<dbReference type="OrthoDB" id="3905365at2759"/>
<dbReference type="EMBL" id="JAGPXD010000004">
    <property type="protein sequence ID" value="KAH7357759.1"/>
    <property type="molecule type" value="Genomic_DNA"/>
</dbReference>
<feature type="coiled-coil region" evidence="1">
    <location>
        <begin position="379"/>
        <end position="406"/>
    </location>
</feature>
<organism evidence="3 4">
    <name type="scientific">Plectosphaerella cucumerina</name>
    <dbReference type="NCBI Taxonomy" id="40658"/>
    <lineage>
        <taxon>Eukaryota</taxon>
        <taxon>Fungi</taxon>
        <taxon>Dikarya</taxon>
        <taxon>Ascomycota</taxon>
        <taxon>Pezizomycotina</taxon>
        <taxon>Sordariomycetes</taxon>
        <taxon>Hypocreomycetidae</taxon>
        <taxon>Glomerellales</taxon>
        <taxon>Plectosphaerellaceae</taxon>
        <taxon>Plectosphaerella</taxon>
    </lineage>
</organism>
<dbReference type="Proteomes" id="UP000813385">
    <property type="component" value="Unassembled WGS sequence"/>
</dbReference>